<evidence type="ECO:0000256" key="3">
    <source>
        <dbReference type="ARBA" id="ARBA00047591"/>
    </source>
</evidence>
<dbReference type="AlphaFoldDB" id="A0A0H2R564"/>
<proteinExistence type="inferred from homology"/>
<dbReference type="InParanoid" id="A0A0H2R564"/>
<dbReference type="PANTHER" id="PTHR45856:SF24">
    <property type="entry name" value="FUNGAL LIPASE-LIKE DOMAIN-CONTAINING PROTEIN"/>
    <property type="match status" value="1"/>
</dbReference>
<keyword evidence="6" id="KW-0378">Hydrolase</keyword>
<evidence type="ECO:0000256" key="2">
    <source>
        <dbReference type="ARBA" id="ARBA00043996"/>
    </source>
</evidence>
<organism evidence="6 7">
    <name type="scientific">Schizopora paradoxa</name>
    <dbReference type="NCBI Taxonomy" id="27342"/>
    <lineage>
        <taxon>Eukaryota</taxon>
        <taxon>Fungi</taxon>
        <taxon>Dikarya</taxon>
        <taxon>Basidiomycota</taxon>
        <taxon>Agaricomycotina</taxon>
        <taxon>Agaricomycetes</taxon>
        <taxon>Hymenochaetales</taxon>
        <taxon>Schizoporaceae</taxon>
        <taxon>Schizopora</taxon>
    </lineage>
</organism>
<dbReference type="Proteomes" id="UP000053477">
    <property type="component" value="Unassembled WGS sequence"/>
</dbReference>
<dbReference type="GO" id="GO:0006629">
    <property type="term" value="P:lipid metabolic process"/>
    <property type="evidence" value="ECO:0007669"/>
    <property type="project" value="InterPro"/>
</dbReference>
<dbReference type="OrthoDB" id="426718at2759"/>
<comment type="catalytic activity">
    <reaction evidence="3">
        <text>a diacylglycerol + H2O = a monoacylglycerol + a fatty acid + H(+)</text>
        <dbReference type="Rhea" id="RHEA:32731"/>
        <dbReference type="ChEBI" id="CHEBI:15377"/>
        <dbReference type="ChEBI" id="CHEBI:15378"/>
        <dbReference type="ChEBI" id="CHEBI:17408"/>
        <dbReference type="ChEBI" id="CHEBI:18035"/>
        <dbReference type="ChEBI" id="CHEBI:28868"/>
    </reaction>
</comment>
<dbReference type="InterPro" id="IPR002921">
    <property type="entry name" value="Fungal_lipase-type"/>
</dbReference>
<dbReference type="Gene3D" id="3.40.50.1820">
    <property type="entry name" value="alpha/beta hydrolase"/>
    <property type="match status" value="1"/>
</dbReference>
<comment type="similarity">
    <text evidence="2">Belongs to the AB hydrolase superfamily. Lipase family. Class 3 subfamily.</text>
</comment>
<sequence length="276" mass="30181">MQQITFTASFKPYSYYASAADCAPKTISNWKCGTNCNATSYFQPSATGGDGVNTRYWYVGYDPTLNNVIVGHQGTDPKTMMSYLEETEMTTLNSTLFPTDQFSSSIKVHKKLAADHARTAMPIYIAVVNEIVRHMDSHPSVTLLGHSQGAAIALLDAVFMVSHLPDWVFLQYIGYGLPRIGNQAFADYVGAHLSFTSNNGFWRVTNKMDPIPMNPSMSLGYVNPSVEIHIEQDGQWDWCPGPDNSSPDCSVGAVKTDSDGILSDDVGPYDGVTMGC</sequence>
<dbReference type="EMBL" id="KQ086203">
    <property type="protein sequence ID" value="KLO06482.1"/>
    <property type="molecule type" value="Genomic_DNA"/>
</dbReference>
<gene>
    <name evidence="6" type="ORF">SCHPADRAFT_838021</name>
</gene>
<name>A0A0H2R564_9AGAM</name>
<evidence type="ECO:0000259" key="5">
    <source>
        <dbReference type="Pfam" id="PF01764"/>
    </source>
</evidence>
<reference evidence="6 7" key="1">
    <citation type="submission" date="2015-04" db="EMBL/GenBank/DDBJ databases">
        <title>Complete genome sequence of Schizopora paradoxa KUC8140, a cosmopolitan wood degrader in East Asia.</title>
        <authorList>
            <consortium name="DOE Joint Genome Institute"/>
            <person name="Min B."/>
            <person name="Park H."/>
            <person name="Jang Y."/>
            <person name="Kim J.-J."/>
            <person name="Kim K.H."/>
            <person name="Pangilinan J."/>
            <person name="Lipzen A."/>
            <person name="Riley R."/>
            <person name="Grigoriev I.V."/>
            <person name="Spatafora J.W."/>
            <person name="Choi I.-G."/>
        </authorList>
    </citation>
    <scope>NUCLEOTIDE SEQUENCE [LARGE SCALE GENOMIC DNA]</scope>
    <source>
        <strain evidence="6 7">KUC8140</strain>
    </source>
</reference>
<feature type="domain" description="Fungal lipase-type" evidence="5">
    <location>
        <begin position="91"/>
        <end position="216"/>
    </location>
</feature>
<evidence type="ECO:0000256" key="4">
    <source>
        <dbReference type="ARBA" id="ARBA00048461"/>
    </source>
</evidence>
<dbReference type="InterPro" id="IPR051218">
    <property type="entry name" value="Sec_MonoDiacylglyc_Lipase"/>
</dbReference>
<protein>
    <submittedName>
        <fullName evidence="6">Alpha/beta-hydrolase</fullName>
    </submittedName>
</protein>
<dbReference type="Pfam" id="PF01764">
    <property type="entry name" value="Lipase_3"/>
    <property type="match status" value="1"/>
</dbReference>
<evidence type="ECO:0000256" key="1">
    <source>
        <dbReference type="ARBA" id="ARBA00023157"/>
    </source>
</evidence>
<dbReference type="GO" id="GO:0016787">
    <property type="term" value="F:hydrolase activity"/>
    <property type="evidence" value="ECO:0007669"/>
    <property type="project" value="UniProtKB-KW"/>
</dbReference>
<keyword evidence="1" id="KW-1015">Disulfide bond</keyword>
<dbReference type="InterPro" id="IPR029058">
    <property type="entry name" value="AB_hydrolase_fold"/>
</dbReference>
<comment type="catalytic activity">
    <reaction evidence="4">
        <text>a monoacylglycerol + H2O = glycerol + a fatty acid + H(+)</text>
        <dbReference type="Rhea" id="RHEA:15245"/>
        <dbReference type="ChEBI" id="CHEBI:15377"/>
        <dbReference type="ChEBI" id="CHEBI:15378"/>
        <dbReference type="ChEBI" id="CHEBI:17408"/>
        <dbReference type="ChEBI" id="CHEBI:17754"/>
        <dbReference type="ChEBI" id="CHEBI:28868"/>
    </reaction>
</comment>
<evidence type="ECO:0000313" key="7">
    <source>
        <dbReference type="Proteomes" id="UP000053477"/>
    </source>
</evidence>
<dbReference type="SUPFAM" id="SSF53474">
    <property type="entry name" value="alpha/beta-Hydrolases"/>
    <property type="match status" value="1"/>
</dbReference>
<evidence type="ECO:0000313" key="6">
    <source>
        <dbReference type="EMBL" id="KLO06482.1"/>
    </source>
</evidence>
<keyword evidence="7" id="KW-1185">Reference proteome</keyword>
<accession>A0A0H2R564</accession>
<dbReference type="CDD" id="cd00519">
    <property type="entry name" value="Lipase_3"/>
    <property type="match status" value="1"/>
</dbReference>
<dbReference type="PANTHER" id="PTHR45856">
    <property type="entry name" value="ALPHA/BETA-HYDROLASES SUPERFAMILY PROTEIN"/>
    <property type="match status" value="1"/>
</dbReference>